<dbReference type="GO" id="GO:0003700">
    <property type="term" value="F:DNA-binding transcription factor activity"/>
    <property type="evidence" value="ECO:0007669"/>
    <property type="project" value="InterPro"/>
</dbReference>
<keyword evidence="1" id="KW-0805">Transcription regulation</keyword>
<feature type="domain" description="HTH araC/xylS-type" evidence="4">
    <location>
        <begin position="171"/>
        <end position="269"/>
    </location>
</feature>
<keyword evidence="2" id="KW-0238">DNA-binding</keyword>
<evidence type="ECO:0000313" key="5">
    <source>
        <dbReference type="EMBL" id="RED58105.1"/>
    </source>
</evidence>
<sequence>MIDLNELAKQLNNGSLSVRGVYKARWEPGDYIGHTKAYPTENTSFVFALRGQAVFEFDGISYELSPGRVAHGAKNMTLNLKVGPHGFEYILIHYALIPSSGASAGYSMHHYALDTGENPIIVELLHRLNQTSATPGNIEAFEAKGLFYSILHEMLSSARSQSNRDSKHAIERVIDYIHSHYMNSFSLNELAGIAGMEIKPFSYHFSKYCGIFPIDYLIQQRMKHAKQLLAMSSCTIRDISTRVGYSDAHYFSRLFKIHVGCSPTLFRQTQGNYPPSI</sequence>
<dbReference type="Gene3D" id="1.10.10.60">
    <property type="entry name" value="Homeodomain-like"/>
    <property type="match status" value="2"/>
</dbReference>
<dbReference type="Pfam" id="PF12833">
    <property type="entry name" value="HTH_18"/>
    <property type="match status" value="1"/>
</dbReference>
<dbReference type="AlphaFoldDB" id="A0A3D9I8Y7"/>
<protein>
    <submittedName>
        <fullName evidence="5">AraC family transcriptional regulator</fullName>
    </submittedName>
</protein>
<comment type="caution">
    <text evidence="5">The sequence shown here is derived from an EMBL/GenBank/DDBJ whole genome shotgun (WGS) entry which is preliminary data.</text>
</comment>
<organism evidence="5 6">
    <name type="scientific">Cohnella lupini</name>
    <dbReference type="NCBI Taxonomy" id="1294267"/>
    <lineage>
        <taxon>Bacteria</taxon>
        <taxon>Bacillati</taxon>
        <taxon>Bacillota</taxon>
        <taxon>Bacilli</taxon>
        <taxon>Bacillales</taxon>
        <taxon>Paenibacillaceae</taxon>
        <taxon>Cohnella</taxon>
    </lineage>
</organism>
<reference evidence="5 6" key="1">
    <citation type="submission" date="2018-07" db="EMBL/GenBank/DDBJ databases">
        <title>Genomic Encyclopedia of Type Strains, Phase III (KMG-III): the genomes of soil and plant-associated and newly described type strains.</title>
        <authorList>
            <person name="Whitman W."/>
        </authorList>
    </citation>
    <scope>NUCLEOTIDE SEQUENCE [LARGE SCALE GENOMIC DNA]</scope>
    <source>
        <strain evidence="5 6">CECT 8236</strain>
    </source>
</reference>
<accession>A0A3D9I8Y7</accession>
<dbReference type="SUPFAM" id="SSF46689">
    <property type="entry name" value="Homeodomain-like"/>
    <property type="match status" value="2"/>
</dbReference>
<dbReference type="RefSeq" id="WP_181907467.1">
    <property type="nucleotide sequence ID" value="NZ_QRDY01000009.1"/>
</dbReference>
<name>A0A3D9I8Y7_9BACL</name>
<dbReference type="EMBL" id="QRDY01000009">
    <property type="protein sequence ID" value="RED58105.1"/>
    <property type="molecule type" value="Genomic_DNA"/>
</dbReference>
<keyword evidence="3" id="KW-0804">Transcription</keyword>
<dbReference type="PROSITE" id="PS01124">
    <property type="entry name" value="HTH_ARAC_FAMILY_2"/>
    <property type="match status" value="1"/>
</dbReference>
<dbReference type="PRINTS" id="PR00032">
    <property type="entry name" value="HTHARAC"/>
</dbReference>
<dbReference type="InterPro" id="IPR018060">
    <property type="entry name" value="HTH_AraC"/>
</dbReference>
<proteinExistence type="predicted"/>
<dbReference type="Proteomes" id="UP000256869">
    <property type="component" value="Unassembled WGS sequence"/>
</dbReference>
<dbReference type="InterPro" id="IPR020449">
    <property type="entry name" value="Tscrpt_reg_AraC-type_HTH"/>
</dbReference>
<keyword evidence="6" id="KW-1185">Reference proteome</keyword>
<dbReference type="GO" id="GO:0043565">
    <property type="term" value="F:sequence-specific DNA binding"/>
    <property type="evidence" value="ECO:0007669"/>
    <property type="project" value="InterPro"/>
</dbReference>
<dbReference type="PANTHER" id="PTHR43280">
    <property type="entry name" value="ARAC-FAMILY TRANSCRIPTIONAL REGULATOR"/>
    <property type="match status" value="1"/>
</dbReference>
<dbReference type="PANTHER" id="PTHR43280:SF2">
    <property type="entry name" value="HTH-TYPE TRANSCRIPTIONAL REGULATOR EXSA"/>
    <property type="match status" value="1"/>
</dbReference>
<evidence type="ECO:0000256" key="3">
    <source>
        <dbReference type="ARBA" id="ARBA00023163"/>
    </source>
</evidence>
<evidence type="ECO:0000256" key="2">
    <source>
        <dbReference type="ARBA" id="ARBA00023125"/>
    </source>
</evidence>
<dbReference type="InterPro" id="IPR009057">
    <property type="entry name" value="Homeodomain-like_sf"/>
</dbReference>
<evidence type="ECO:0000256" key="1">
    <source>
        <dbReference type="ARBA" id="ARBA00023015"/>
    </source>
</evidence>
<evidence type="ECO:0000313" key="6">
    <source>
        <dbReference type="Proteomes" id="UP000256869"/>
    </source>
</evidence>
<gene>
    <name evidence="5" type="ORF">DFP95_109142</name>
</gene>
<dbReference type="SMART" id="SM00342">
    <property type="entry name" value="HTH_ARAC"/>
    <property type="match status" value="1"/>
</dbReference>
<evidence type="ECO:0000259" key="4">
    <source>
        <dbReference type="PROSITE" id="PS01124"/>
    </source>
</evidence>